<dbReference type="AlphaFoldDB" id="A0A3M7SJI6"/>
<dbReference type="SMART" id="SM00382">
    <property type="entry name" value="AAA"/>
    <property type="match status" value="1"/>
</dbReference>
<dbReference type="EMBL" id="REGN01001269">
    <property type="protein sequence ID" value="RNA35943.1"/>
    <property type="molecule type" value="Genomic_DNA"/>
</dbReference>
<proteinExistence type="predicted"/>
<organism evidence="2 3">
    <name type="scientific">Brachionus plicatilis</name>
    <name type="common">Marine rotifer</name>
    <name type="synonym">Brachionus muelleri</name>
    <dbReference type="NCBI Taxonomy" id="10195"/>
    <lineage>
        <taxon>Eukaryota</taxon>
        <taxon>Metazoa</taxon>
        <taxon>Spiralia</taxon>
        <taxon>Gnathifera</taxon>
        <taxon>Rotifera</taxon>
        <taxon>Eurotatoria</taxon>
        <taxon>Monogononta</taxon>
        <taxon>Pseudotrocha</taxon>
        <taxon>Ploima</taxon>
        <taxon>Brachionidae</taxon>
        <taxon>Brachionus</taxon>
    </lineage>
</organism>
<feature type="domain" description="AAA+ ATPase" evidence="1">
    <location>
        <begin position="49"/>
        <end position="282"/>
    </location>
</feature>
<dbReference type="InterPro" id="IPR003959">
    <property type="entry name" value="ATPase_AAA_core"/>
</dbReference>
<evidence type="ECO:0000313" key="3">
    <source>
        <dbReference type="Proteomes" id="UP000276133"/>
    </source>
</evidence>
<dbReference type="InterPro" id="IPR003593">
    <property type="entry name" value="AAA+_ATPase"/>
</dbReference>
<dbReference type="SUPFAM" id="SSF52540">
    <property type="entry name" value="P-loop containing nucleoside triphosphate hydrolases"/>
    <property type="match status" value="1"/>
</dbReference>
<sequence>MYEVFNATLPFRSFIEVVDNNKKKNLKKIKFEDLKDDKDIFFGHKNIQINSMMILTGKNGCGKTKFLKMLEKNCLREKISTTFDYHQFISKEKSLENKNFKMNNTDEPFISYTIKCLKELDIQQKKNYEQSTNIDNQYLEQIKTQMKTNFNEKLNVNIENLVDKEIEEHLKIQNEYERLLSAKQVATYLLMIKKYTHDTENVLNSPLCAIRKIAIDIILLDEPDRHLEPKLIEIFYSVLKELSRLGIQIFMTTHRPDTISLADPDTIWTIDLDKQTHERQIKKCHKFSALFKLTYNLRELMNFKIKVYVESHIDFKFYEIMYGILMKYSNEIRKQNSQLTSQDRFKSCGFNENRILSRRYQLEFCSSAKTLTGGGGGKNVLMDFLRRELKSIDQNSEPDYSFLINRLDNFPDIKNKIQQLISKNKLTSKDDFEENEEYVYRFKEEKPVTIKYPKVLKVLKGHLIEKVFEDEFSNGLIRKIDNQIDELFKYFKDNFKKELKINDKDALLFAFYKQSLTSDKHDVDAKLQETFDIVFRKIIHFILTKHPKIFFNESDYFKKIKMSDVKELTNISSELKEKIQEMSDNLNFFFPNDFNFDDFEKNNDLQILSNKFMLENDKTYENTNDLIDEMVLKMLNDRQNENKCDKYPKIFANIQQNQIGEISRLLTNIFECSSYNCVTLGEKILEKLNEMHENMDKLFFFPLDLAENFFDLNKKVREQIREIIKEPY</sequence>
<protein>
    <submittedName>
        <fullName evidence="2">AAA ATPase domain</fullName>
    </submittedName>
</protein>
<dbReference type="Gene3D" id="3.40.50.300">
    <property type="entry name" value="P-loop containing nucleotide triphosphate hydrolases"/>
    <property type="match status" value="1"/>
</dbReference>
<dbReference type="InterPro" id="IPR027417">
    <property type="entry name" value="P-loop_NTPase"/>
</dbReference>
<evidence type="ECO:0000259" key="1">
    <source>
        <dbReference type="SMART" id="SM00382"/>
    </source>
</evidence>
<gene>
    <name evidence="2" type="ORF">BpHYR1_018783</name>
</gene>
<name>A0A3M7SJI6_BRAPC</name>
<dbReference type="Proteomes" id="UP000276133">
    <property type="component" value="Unassembled WGS sequence"/>
</dbReference>
<dbReference type="GO" id="GO:0016887">
    <property type="term" value="F:ATP hydrolysis activity"/>
    <property type="evidence" value="ECO:0007669"/>
    <property type="project" value="InterPro"/>
</dbReference>
<dbReference type="GO" id="GO:0005524">
    <property type="term" value="F:ATP binding"/>
    <property type="evidence" value="ECO:0007669"/>
    <property type="project" value="InterPro"/>
</dbReference>
<accession>A0A3M7SJI6</accession>
<reference evidence="2 3" key="1">
    <citation type="journal article" date="2018" name="Sci. Rep.">
        <title>Genomic signatures of local adaptation to the degree of environmental predictability in rotifers.</title>
        <authorList>
            <person name="Franch-Gras L."/>
            <person name="Hahn C."/>
            <person name="Garcia-Roger E.M."/>
            <person name="Carmona M.J."/>
            <person name="Serra M."/>
            <person name="Gomez A."/>
        </authorList>
    </citation>
    <scope>NUCLEOTIDE SEQUENCE [LARGE SCALE GENOMIC DNA]</scope>
    <source>
        <strain evidence="2">HYR1</strain>
    </source>
</reference>
<keyword evidence="3" id="KW-1185">Reference proteome</keyword>
<comment type="caution">
    <text evidence="2">The sequence shown here is derived from an EMBL/GenBank/DDBJ whole genome shotgun (WGS) entry which is preliminary data.</text>
</comment>
<evidence type="ECO:0000313" key="2">
    <source>
        <dbReference type="EMBL" id="RNA35943.1"/>
    </source>
</evidence>
<dbReference type="CDD" id="cd00267">
    <property type="entry name" value="ABC_ATPase"/>
    <property type="match status" value="1"/>
</dbReference>
<dbReference type="Pfam" id="PF13304">
    <property type="entry name" value="AAA_21"/>
    <property type="match status" value="1"/>
</dbReference>
<dbReference type="OrthoDB" id="2135407at2759"/>